<dbReference type="Gramene" id="EOY01027">
    <property type="protein sequence ID" value="EOY01027"/>
    <property type="gene ID" value="TCM_010959"/>
</dbReference>
<dbReference type="FunCoup" id="A0A061E9H6">
    <property type="interactions" value="503"/>
</dbReference>
<keyword evidence="3" id="KW-1185">Reference proteome</keyword>
<organism evidence="2 3">
    <name type="scientific">Theobroma cacao</name>
    <name type="common">Cacao</name>
    <name type="synonym">Cocoa</name>
    <dbReference type="NCBI Taxonomy" id="3641"/>
    <lineage>
        <taxon>Eukaryota</taxon>
        <taxon>Viridiplantae</taxon>
        <taxon>Streptophyta</taxon>
        <taxon>Embryophyta</taxon>
        <taxon>Tracheophyta</taxon>
        <taxon>Spermatophyta</taxon>
        <taxon>Magnoliopsida</taxon>
        <taxon>eudicotyledons</taxon>
        <taxon>Gunneridae</taxon>
        <taxon>Pentapetalae</taxon>
        <taxon>rosids</taxon>
        <taxon>malvids</taxon>
        <taxon>Malvales</taxon>
        <taxon>Malvaceae</taxon>
        <taxon>Byttnerioideae</taxon>
        <taxon>Theobroma</taxon>
    </lineage>
</organism>
<dbReference type="Pfam" id="PF23156">
    <property type="entry name" value="DUF7054"/>
    <property type="match status" value="1"/>
</dbReference>
<dbReference type="AlphaFoldDB" id="A0A061E9H6"/>
<dbReference type="Proteomes" id="UP000026915">
    <property type="component" value="Chromosome 2"/>
</dbReference>
<gene>
    <name evidence="2" type="ORF">TCM_010959</name>
</gene>
<dbReference type="PANTHER" id="PTHR33270:SF18">
    <property type="entry name" value="OS02G0324700 PROTEIN"/>
    <property type="match status" value="1"/>
</dbReference>
<proteinExistence type="predicted"/>
<feature type="domain" description="DUF7054" evidence="1">
    <location>
        <begin position="30"/>
        <end position="112"/>
    </location>
</feature>
<reference evidence="2 3" key="1">
    <citation type="journal article" date="2013" name="Genome Biol.">
        <title>The genome sequence of the most widely cultivated cacao type and its use to identify candidate genes regulating pod color.</title>
        <authorList>
            <person name="Motamayor J.C."/>
            <person name="Mockaitis K."/>
            <person name="Schmutz J."/>
            <person name="Haiminen N."/>
            <person name="Iii D.L."/>
            <person name="Cornejo O."/>
            <person name="Findley S.D."/>
            <person name="Zheng P."/>
            <person name="Utro F."/>
            <person name="Royaert S."/>
            <person name="Saski C."/>
            <person name="Jenkins J."/>
            <person name="Podicheti R."/>
            <person name="Zhao M."/>
            <person name="Scheffler B.E."/>
            <person name="Stack J.C."/>
            <person name="Feltus F.A."/>
            <person name="Mustiga G.M."/>
            <person name="Amores F."/>
            <person name="Phillips W."/>
            <person name="Marelli J.P."/>
            <person name="May G.D."/>
            <person name="Shapiro H."/>
            <person name="Ma J."/>
            <person name="Bustamante C.D."/>
            <person name="Schnell R.J."/>
            <person name="Main D."/>
            <person name="Gilbert D."/>
            <person name="Parida L."/>
            <person name="Kuhn D.N."/>
        </authorList>
    </citation>
    <scope>NUCLEOTIDE SEQUENCE [LARGE SCALE GENOMIC DNA]</scope>
    <source>
        <strain evidence="3">cv. Matina 1-6</strain>
    </source>
</reference>
<dbReference type="InterPro" id="IPR040358">
    <property type="entry name" value="At4g22758-like"/>
</dbReference>
<protein>
    <submittedName>
        <fullName evidence="2">Uncharacterized protein isoform 1</fullName>
    </submittedName>
</protein>
<dbReference type="EMBL" id="CM001880">
    <property type="protein sequence ID" value="EOY01027.1"/>
    <property type="molecule type" value="Genomic_DNA"/>
</dbReference>
<dbReference type="InParanoid" id="A0A061E9H6"/>
<accession>A0A061E9H6</accession>
<evidence type="ECO:0000259" key="1">
    <source>
        <dbReference type="Pfam" id="PF23156"/>
    </source>
</evidence>
<evidence type="ECO:0000313" key="3">
    <source>
        <dbReference type="Proteomes" id="UP000026915"/>
    </source>
</evidence>
<name>A0A061E9H6_THECC</name>
<dbReference type="InterPro" id="IPR055482">
    <property type="entry name" value="DUF7054"/>
</dbReference>
<dbReference type="PANTHER" id="PTHR33270">
    <property type="entry name" value="BNAC05G50380D PROTEIN"/>
    <property type="match status" value="1"/>
</dbReference>
<dbReference type="STRING" id="3641.A0A061E9H6"/>
<dbReference type="eggNOG" id="KOG4197">
    <property type="taxonomic scope" value="Eukaryota"/>
</dbReference>
<sequence>MVRVEKKAEEKITWGKFVLFSKKKNQGAKGNRLLISITVLGSAGPIRFVVNEEELVAAVIDTALKSYAREGRLPVLGSDLNDFHLYCPCAGSDALSPWETIGSQGARNFMLCKKPKTEKMEDDGRSTGAITRKGSGNWKMKMGGVVWKHGRSGVPPSPKYIRF</sequence>
<evidence type="ECO:0000313" key="2">
    <source>
        <dbReference type="EMBL" id="EOY01027.1"/>
    </source>
</evidence>